<keyword evidence="3" id="KW-0106">Calcium</keyword>
<reference evidence="7" key="1">
    <citation type="submission" date="2022-08" db="UniProtKB">
        <authorList>
            <consortium name="EnsemblMetazoa"/>
        </authorList>
    </citation>
    <scope>IDENTIFICATION</scope>
    <source>
        <strain evidence="7">05x7-T-G4-1.051#20</strain>
    </source>
</reference>
<dbReference type="PRINTS" id="PR00205">
    <property type="entry name" value="CADHERIN"/>
</dbReference>
<evidence type="ECO:0000256" key="3">
    <source>
        <dbReference type="PROSITE-ProRule" id="PRU00043"/>
    </source>
</evidence>
<feature type="domain" description="Cadherin" evidence="6">
    <location>
        <begin position="197"/>
        <end position="294"/>
    </location>
</feature>
<dbReference type="EnsemblMetazoa" id="G27675.6">
    <property type="protein sequence ID" value="G27675.6:cds"/>
    <property type="gene ID" value="G27675"/>
</dbReference>
<dbReference type="PANTHER" id="PTHR24026:SF126">
    <property type="entry name" value="PROTOCADHERIN FAT 4"/>
    <property type="match status" value="1"/>
</dbReference>
<dbReference type="CDD" id="cd11304">
    <property type="entry name" value="Cadherin_repeat"/>
    <property type="match status" value="4"/>
</dbReference>
<proteinExistence type="predicted"/>
<feature type="domain" description="Cadherin" evidence="6">
    <location>
        <begin position="416"/>
        <end position="506"/>
    </location>
</feature>
<feature type="chain" id="PRO_5036456134" description="Cadherin domain-containing protein" evidence="5">
    <location>
        <begin position="24"/>
        <end position="909"/>
    </location>
</feature>
<dbReference type="Pfam" id="PF00028">
    <property type="entry name" value="Cadherin"/>
    <property type="match status" value="1"/>
</dbReference>
<dbReference type="SUPFAM" id="SSF49313">
    <property type="entry name" value="Cadherin-like"/>
    <property type="match status" value="5"/>
</dbReference>
<evidence type="ECO:0000259" key="6">
    <source>
        <dbReference type="PROSITE" id="PS50268"/>
    </source>
</evidence>
<evidence type="ECO:0000256" key="5">
    <source>
        <dbReference type="SAM" id="SignalP"/>
    </source>
</evidence>
<accession>A0A8W8LE07</accession>
<dbReference type="Gene3D" id="2.60.40.60">
    <property type="entry name" value="Cadherins"/>
    <property type="match status" value="6"/>
</dbReference>
<dbReference type="InterPro" id="IPR015919">
    <property type="entry name" value="Cadherin-like_sf"/>
</dbReference>
<dbReference type="GO" id="GO:0005509">
    <property type="term" value="F:calcium ion binding"/>
    <property type="evidence" value="ECO:0007669"/>
    <property type="project" value="UniProtKB-UniRule"/>
</dbReference>
<protein>
    <recommendedName>
        <fullName evidence="6">Cadherin domain-containing protein</fullName>
    </recommendedName>
</protein>
<feature type="transmembrane region" description="Helical" evidence="4">
    <location>
        <begin position="825"/>
        <end position="847"/>
    </location>
</feature>
<evidence type="ECO:0000313" key="7">
    <source>
        <dbReference type="EnsemblMetazoa" id="G27675.6:cds"/>
    </source>
</evidence>
<dbReference type="PANTHER" id="PTHR24026">
    <property type="entry name" value="FAT ATYPICAL CADHERIN-RELATED"/>
    <property type="match status" value="1"/>
</dbReference>
<evidence type="ECO:0000256" key="4">
    <source>
        <dbReference type="SAM" id="Phobius"/>
    </source>
</evidence>
<evidence type="ECO:0000256" key="2">
    <source>
        <dbReference type="ARBA" id="ARBA00022989"/>
    </source>
</evidence>
<keyword evidence="8" id="KW-1185">Reference proteome</keyword>
<dbReference type="Proteomes" id="UP000005408">
    <property type="component" value="Unassembled WGS sequence"/>
</dbReference>
<feature type="domain" description="Cadherin" evidence="6">
    <location>
        <begin position="707"/>
        <end position="800"/>
    </location>
</feature>
<feature type="domain" description="Cadherin" evidence="6">
    <location>
        <begin position="631"/>
        <end position="706"/>
    </location>
</feature>
<dbReference type="SMART" id="SM00112">
    <property type="entry name" value="CA"/>
    <property type="match status" value="3"/>
</dbReference>
<organism evidence="7 8">
    <name type="scientific">Magallana gigas</name>
    <name type="common">Pacific oyster</name>
    <name type="synonym">Crassostrea gigas</name>
    <dbReference type="NCBI Taxonomy" id="29159"/>
    <lineage>
        <taxon>Eukaryota</taxon>
        <taxon>Metazoa</taxon>
        <taxon>Spiralia</taxon>
        <taxon>Lophotrochozoa</taxon>
        <taxon>Mollusca</taxon>
        <taxon>Bivalvia</taxon>
        <taxon>Autobranchia</taxon>
        <taxon>Pteriomorphia</taxon>
        <taxon>Ostreida</taxon>
        <taxon>Ostreoidea</taxon>
        <taxon>Ostreidae</taxon>
        <taxon>Magallana</taxon>
    </lineage>
</organism>
<feature type="domain" description="Cadherin" evidence="6">
    <location>
        <begin position="507"/>
        <end position="608"/>
    </location>
</feature>
<sequence>MMMYKATVTLVLVLTWSVKEIVGQCVAGISNAGKNPFVDRTDSGTARTFIMSSTDNNYRVNCCGFVSSWTFYVGASTGTLYAQIWRPSGTDWQLVNQNAITVTTADRNAEKTEPIPAHQQIPVRPRDFVGFKSTAATIPMYRKTNWGWGSGDENVIYSDSATSSPMATDSSFIAYIDNNIEFSIEARLSPGNVPTFGASPTSRSVTDDTAVGTLIATVTATDADTLDTLTTQWTATNPAGSSAVFNYDTVTGALTTTNQLPVGTTQLTFTSTDNCGNTDTHVYSLTVTNYPPVFQNLPDTTSISEDIDEETQLKVLTITDASLADTVTCSINNINPTTTDLYLRYASGTADYAVYLRADNDLDYDTQRQYVITIDCTDTKVTAQETYTVYILRNQQPTITNLPAGSNSIEIAGSTTPIGTKIFTVTSTDPENDQLHYNMTCIPACPFKIYDSGAILVDSSLSGLTSTAYDLFVYVYDGSTLVGPRSLTVKISDMLFVSDINTAPNITNLPSGIVVPENSAPSTTLYTLEKTDVNSLDTHTWTYSISSGGSVYFAVDSSGNVKTTSTPIDYEIITPKIFYVTAYVSDGQASASGTLTIDVSNVNEAPSFSKTTYSVTGIEGAAGVTIGTPAFAVTDPERDTTTYSLDCAEFTLNPISGVLTFTSDYDIDAGLTTTVSCGVTVSDGSLTDTATLVVNINNINDNTPTFFRSTYSFYVTHDSTVGTVIADIPATDGDIRTFGEITYSIDQTSTGGTYFRMNSDGGLYVASDLSSFSAGASKDIIITATDGGGLTTTTTVTIVIPGVPTTTVSTTTDRYMTFFEDTRNVAWFVVCMSVLLGLFILISFIIVRYGDFSWMKRLCDELARQCKGKRRSKIRREPIKMSYVEPARVRTSATKITWEAWRTSDNRFY</sequence>
<evidence type="ECO:0000313" key="8">
    <source>
        <dbReference type="Proteomes" id="UP000005408"/>
    </source>
</evidence>
<keyword evidence="1 4" id="KW-0812">Transmembrane</keyword>
<evidence type="ECO:0000256" key="1">
    <source>
        <dbReference type="ARBA" id="ARBA00022692"/>
    </source>
</evidence>
<dbReference type="PROSITE" id="PS50268">
    <property type="entry name" value="CADHERIN_2"/>
    <property type="match status" value="5"/>
</dbReference>
<keyword evidence="2 4" id="KW-1133">Transmembrane helix</keyword>
<keyword evidence="4" id="KW-0472">Membrane</keyword>
<feature type="signal peptide" evidence="5">
    <location>
        <begin position="1"/>
        <end position="23"/>
    </location>
</feature>
<dbReference type="GO" id="GO:0007156">
    <property type="term" value="P:homophilic cell adhesion via plasma membrane adhesion molecules"/>
    <property type="evidence" value="ECO:0007669"/>
    <property type="project" value="InterPro"/>
</dbReference>
<dbReference type="AlphaFoldDB" id="A0A8W8LE07"/>
<dbReference type="InterPro" id="IPR002126">
    <property type="entry name" value="Cadherin-like_dom"/>
</dbReference>
<dbReference type="GO" id="GO:0005886">
    <property type="term" value="C:plasma membrane"/>
    <property type="evidence" value="ECO:0007669"/>
    <property type="project" value="UniProtKB-SubCell"/>
</dbReference>
<keyword evidence="5" id="KW-0732">Signal</keyword>
<name>A0A8W8LE07_MAGGI</name>